<proteinExistence type="predicted"/>
<dbReference type="InterPro" id="IPR036410">
    <property type="entry name" value="HSP_DnaJ_Cys-rich_dom_sf"/>
</dbReference>
<comment type="caution">
    <text evidence="1">The sequence shown here is derived from an EMBL/GenBank/DDBJ whole genome shotgun (WGS) entry which is preliminary data.</text>
</comment>
<dbReference type="EMBL" id="LAZR01058548">
    <property type="protein sequence ID" value="KKK69650.1"/>
    <property type="molecule type" value="Genomic_DNA"/>
</dbReference>
<reference evidence="1" key="1">
    <citation type="journal article" date="2015" name="Nature">
        <title>Complex archaea that bridge the gap between prokaryotes and eukaryotes.</title>
        <authorList>
            <person name="Spang A."/>
            <person name="Saw J.H."/>
            <person name="Jorgensen S.L."/>
            <person name="Zaremba-Niedzwiedzka K."/>
            <person name="Martijn J."/>
            <person name="Lind A.E."/>
            <person name="van Eijk R."/>
            <person name="Schleper C."/>
            <person name="Guy L."/>
            <person name="Ettema T.J."/>
        </authorList>
    </citation>
    <scope>NUCLEOTIDE SEQUENCE</scope>
</reference>
<accession>A0A0F8Y7M9</accession>
<protein>
    <submittedName>
        <fullName evidence="1">Uncharacterized protein</fullName>
    </submittedName>
</protein>
<evidence type="ECO:0000313" key="1">
    <source>
        <dbReference type="EMBL" id="KKK69650.1"/>
    </source>
</evidence>
<dbReference type="SUPFAM" id="SSF57938">
    <property type="entry name" value="DnaJ/Hsp40 cysteine-rich domain"/>
    <property type="match status" value="1"/>
</dbReference>
<feature type="non-terminal residue" evidence="1">
    <location>
        <position position="1"/>
    </location>
</feature>
<dbReference type="AlphaFoldDB" id="A0A0F8Y7M9"/>
<sequence length="119" mass="13255">AMTGDALHYNAELKADSIPEGTYDLHRRGSGVWVGQVPCGDCEGTGKYHVEVDTPPFEDSGDYPCESCGGSGTEWPEETVVQICRWYYGWEDEPRPEIREWVIVLLDALMEAQEDADGI</sequence>
<organism evidence="1">
    <name type="scientific">marine sediment metagenome</name>
    <dbReference type="NCBI Taxonomy" id="412755"/>
    <lineage>
        <taxon>unclassified sequences</taxon>
        <taxon>metagenomes</taxon>
        <taxon>ecological metagenomes</taxon>
    </lineage>
</organism>
<gene>
    <name evidence="1" type="ORF">LCGC14_2931880</name>
</gene>
<name>A0A0F8Y7M9_9ZZZZ</name>